<dbReference type="InterPro" id="IPR004182">
    <property type="entry name" value="GRAM"/>
</dbReference>
<dbReference type="Gene3D" id="2.30.29.30">
    <property type="entry name" value="Pleckstrin-homology domain (PH domain)/Phosphotyrosine-binding domain (PTB)"/>
    <property type="match status" value="1"/>
</dbReference>
<dbReference type="InterPro" id="IPR037848">
    <property type="entry name" value="GEM-like"/>
</dbReference>
<accession>A0AAV1CPQ4</accession>
<dbReference type="PANTHER" id="PTHR31969">
    <property type="entry name" value="GEM-LIKE PROTEIN 2"/>
    <property type="match status" value="1"/>
</dbReference>
<dbReference type="EMBL" id="OX459119">
    <property type="protein sequence ID" value="CAI9097103.1"/>
    <property type="molecule type" value="Genomic_DNA"/>
</dbReference>
<comment type="similarity">
    <text evidence="1">Belongs to the GEM family.</text>
</comment>
<dbReference type="Proteomes" id="UP001161247">
    <property type="component" value="Chromosome 2"/>
</dbReference>
<evidence type="ECO:0000313" key="3">
    <source>
        <dbReference type="EMBL" id="CAI9097103.1"/>
    </source>
</evidence>
<keyword evidence="4" id="KW-1185">Reference proteome</keyword>
<sequence length="228" mass="25802">MNKQLSNPVINGITRSTAAYLLEKRSKNSLQQDGHHLHKSSQLSELVISRKKKISVKVDSLAQGILHHVRLAPKLTDTLKGKLSLGARILQLGGVEKVFKKLFNVVKSSEEGKDEQEKLVKASQCYVSTTNGPIAGLLFITTHRIAFCSERCIKVVSPTGKLLRIYYKVSIPMRKITRANTSHDIDRPSHKYIQVVTQDNFEFWFMGFLNHRKTLQCVQQMVMLSRSS</sequence>
<dbReference type="SMART" id="SM00568">
    <property type="entry name" value="GRAM"/>
    <property type="match status" value="1"/>
</dbReference>
<dbReference type="InterPro" id="IPR011993">
    <property type="entry name" value="PH-like_dom_sf"/>
</dbReference>
<dbReference type="Pfam" id="PF02893">
    <property type="entry name" value="GRAM"/>
    <property type="match status" value="1"/>
</dbReference>
<evidence type="ECO:0000256" key="1">
    <source>
        <dbReference type="ARBA" id="ARBA00009414"/>
    </source>
</evidence>
<feature type="domain" description="GRAM" evidence="2">
    <location>
        <begin position="97"/>
        <end position="183"/>
    </location>
</feature>
<reference evidence="3" key="1">
    <citation type="submission" date="2023-03" db="EMBL/GenBank/DDBJ databases">
        <authorList>
            <person name="Julca I."/>
        </authorList>
    </citation>
    <scope>NUCLEOTIDE SEQUENCE</scope>
</reference>
<name>A0AAV1CPQ4_OLDCO</name>
<protein>
    <submittedName>
        <fullName evidence="3">OLC1v1033425C1</fullName>
    </submittedName>
</protein>
<gene>
    <name evidence="3" type="ORF">OLC1_LOCUS7689</name>
</gene>
<organism evidence="3 4">
    <name type="scientific">Oldenlandia corymbosa var. corymbosa</name>
    <dbReference type="NCBI Taxonomy" id="529605"/>
    <lineage>
        <taxon>Eukaryota</taxon>
        <taxon>Viridiplantae</taxon>
        <taxon>Streptophyta</taxon>
        <taxon>Embryophyta</taxon>
        <taxon>Tracheophyta</taxon>
        <taxon>Spermatophyta</taxon>
        <taxon>Magnoliopsida</taxon>
        <taxon>eudicotyledons</taxon>
        <taxon>Gunneridae</taxon>
        <taxon>Pentapetalae</taxon>
        <taxon>asterids</taxon>
        <taxon>lamiids</taxon>
        <taxon>Gentianales</taxon>
        <taxon>Rubiaceae</taxon>
        <taxon>Rubioideae</taxon>
        <taxon>Spermacoceae</taxon>
        <taxon>Hedyotis-Oldenlandia complex</taxon>
        <taxon>Oldenlandia</taxon>
    </lineage>
</organism>
<dbReference type="AlphaFoldDB" id="A0AAV1CPQ4"/>
<evidence type="ECO:0000259" key="2">
    <source>
        <dbReference type="SMART" id="SM00568"/>
    </source>
</evidence>
<evidence type="ECO:0000313" key="4">
    <source>
        <dbReference type="Proteomes" id="UP001161247"/>
    </source>
</evidence>
<proteinExistence type="inferred from homology"/>